<dbReference type="Gene3D" id="2.60.40.1180">
    <property type="entry name" value="Golgi alpha-mannosidase II"/>
    <property type="match status" value="1"/>
</dbReference>
<organism evidence="8 9">
    <name type="scientific">Streptomyces armeniacus</name>
    <dbReference type="NCBI Taxonomy" id="83291"/>
    <lineage>
        <taxon>Bacteria</taxon>
        <taxon>Bacillati</taxon>
        <taxon>Actinomycetota</taxon>
        <taxon>Actinomycetes</taxon>
        <taxon>Kitasatosporales</taxon>
        <taxon>Streptomycetaceae</taxon>
        <taxon>Streptomyces</taxon>
    </lineage>
</organism>
<keyword evidence="3 4" id="KW-0378">Hydrolase</keyword>
<dbReference type="PANTHER" id="PTHR11069:SF23">
    <property type="entry name" value="LYSOSOMAL ACID GLUCOSYLCERAMIDASE"/>
    <property type="match status" value="1"/>
</dbReference>
<evidence type="ECO:0000256" key="1">
    <source>
        <dbReference type="ARBA" id="ARBA00005382"/>
    </source>
</evidence>
<dbReference type="InterPro" id="IPR013780">
    <property type="entry name" value="Glyco_hydro_b"/>
</dbReference>
<dbReference type="AlphaFoldDB" id="A0A345XI40"/>
<dbReference type="GO" id="GO:0004348">
    <property type="term" value="F:glucosylceramidase activity"/>
    <property type="evidence" value="ECO:0007669"/>
    <property type="project" value="InterPro"/>
</dbReference>
<protein>
    <submittedName>
        <fullName evidence="8">Glycosyl hydrolase</fullName>
    </submittedName>
</protein>
<evidence type="ECO:0000256" key="5">
    <source>
        <dbReference type="SAM" id="SignalP"/>
    </source>
</evidence>
<dbReference type="InterPro" id="IPR001139">
    <property type="entry name" value="Glyco_hydro_30"/>
</dbReference>
<dbReference type="GO" id="GO:0016020">
    <property type="term" value="C:membrane"/>
    <property type="evidence" value="ECO:0007669"/>
    <property type="project" value="GOC"/>
</dbReference>
<feature type="signal peptide" evidence="5">
    <location>
        <begin position="1"/>
        <end position="42"/>
    </location>
</feature>
<dbReference type="Pfam" id="PF17189">
    <property type="entry name" value="Glyco_hydro_30C"/>
    <property type="match status" value="1"/>
</dbReference>
<proteinExistence type="inferred from homology"/>
<dbReference type="EMBL" id="CP031320">
    <property type="protein sequence ID" value="AXK31306.1"/>
    <property type="molecule type" value="Genomic_DNA"/>
</dbReference>
<keyword evidence="9" id="KW-1185">Reference proteome</keyword>
<reference evidence="8 9" key="1">
    <citation type="submission" date="2018-07" db="EMBL/GenBank/DDBJ databases">
        <title>Draft genome of the type strain Streptomyces armeniacus ATCC 15676.</title>
        <authorList>
            <person name="Labana P."/>
            <person name="Gosse J.T."/>
            <person name="Boddy C.N."/>
        </authorList>
    </citation>
    <scope>NUCLEOTIDE SEQUENCE [LARGE SCALE GENOMIC DNA]</scope>
    <source>
        <strain evidence="8 9">ATCC 15676</strain>
    </source>
</reference>
<dbReference type="RefSeq" id="WP_208874699.1">
    <property type="nucleotide sequence ID" value="NZ_CP031320.1"/>
</dbReference>
<dbReference type="InterPro" id="IPR017853">
    <property type="entry name" value="GH"/>
</dbReference>
<gene>
    <name evidence="8" type="ORF">DVA86_00245</name>
</gene>
<dbReference type="SUPFAM" id="SSF51011">
    <property type="entry name" value="Glycosyl hydrolase domain"/>
    <property type="match status" value="1"/>
</dbReference>
<dbReference type="Gene3D" id="3.20.20.80">
    <property type="entry name" value="Glycosidases"/>
    <property type="match status" value="1"/>
</dbReference>
<evidence type="ECO:0000259" key="6">
    <source>
        <dbReference type="Pfam" id="PF02055"/>
    </source>
</evidence>
<feature type="domain" description="Glycosyl hydrolase family 30 TIM-barrel" evidence="6">
    <location>
        <begin position="94"/>
        <end position="418"/>
    </location>
</feature>
<dbReference type="InterPro" id="IPR033452">
    <property type="entry name" value="GH30_C"/>
</dbReference>
<comment type="similarity">
    <text evidence="1 4">Belongs to the glycosyl hydrolase 30 family.</text>
</comment>
<evidence type="ECO:0000256" key="3">
    <source>
        <dbReference type="ARBA" id="ARBA00022801"/>
    </source>
</evidence>
<dbReference type="Proteomes" id="UP000254425">
    <property type="component" value="Chromosome"/>
</dbReference>
<accession>A0A345XI40</accession>
<evidence type="ECO:0000256" key="2">
    <source>
        <dbReference type="ARBA" id="ARBA00022729"/>
    </source>
</evidence>
<dbReference type="InterPro" id="IPR033453">
    <property type="entry name" value="Glyco_hydro_30_TIM-barrel"/>
</dbReference>
<keyword evidence="4" id="KW-0326">Glycosidase</keyword>
<evidence type="ECO:0000313" key="9">
    <source>
        <dbReference type="Proteomes" id="UP000254425"/>
    </source>
</evidence>
<dbReference type="GO" id="GO:0006680">
    <property type="term" value="P:glucosylceramide catabolic process"/>
    <property type="evidence" value="ECO:0007669"/>
    <property type="project" value="TreeGrafter"/>
</dbReference>
<dbReference type="SUPFAM" id="SSF51445">
    <property type="entry name" value="(Trans)glycosidases"/>
    <property type="match status" value="1"/>
</dbReference>
<evidence type="ECO:0000259" key="7">
    <source>
        <dbReference type="Pfam" id="PF17189"/>
    </source>
</evidence>
<keyword evidence="2 5" id="KW-0732">Signal</keyword>
<sequence length="490" mass="52713">MTPQRRRPRLLNPRTRRARLAVLGSTLALTASGYALVNTAQADESAAATTAQVWITTADGSQKLARADDAAFDGSPQSIDIQVDAGEQGRQFTGAGASMTGASARLISQLPADARDSLLNDLFSGEGEGIGLDYVRQPLGGSDFVAELPYYTYEDTQGEFSIAKAQEEIIPLLEQARGINSGIRFMGSPWSPPAWMKDGGKLEGGKLSPDHYGDYADYLVRTVQAYADAGVPLTDLTVQNEPLFETTYPSTDMSAAEQADFFRVLDEKLTAAGLDTNLFAYDHNWDKPEYPLEVLDKTADIERVRGAAFHCYGGQPEAQQQVADTGKSVFFTECSGTDSDNPANTFADTLKWQTENLVIRSLRSGSETVVVWNLALDQNGGPHFGNCQNRCNGVVEINGGNVTKNAEFYALGHVSRFVDRGAHRIGSTTQEPGGLQNVTYENPDGSRASVVLNATGSSQTFSITENGKSLSYELPAGAVSTFTWPEAPTG</sequence>
<evidence type="ECO:0000256" key="4">
    <source>
        <dbReference type="RuleBase" id="RU361188"/>
    </source>
</evidence>
<dbReference type="KEGG" id="sarm:DVA86_00245"/>
<feature type="chain" id="PRO_5017054943" evidence="5">
    <location>
        <begin position="43"/>
        <end position="490"/>
    </location>
</feature>
<dbReference type="Pfam" id="PF02055">
    <property type="entry name" value="Glyco_hydro_30"/>
    <property type="match status" value="1"/>
</dbReference>
<dbReference type="PANTHER" id="PTHR11069">
    <property type="entry name" value="GLUCOSYLCERAMIDASE"/>
    <property type="match status" value="1"/>
</dbReference>
<name>A0A345XI40_9ACTN</name>
<feature type="domain" description="Glycosyl hydrolase family 30 beta sandwich" evidence="7">
    <location>
        <begin position="421"/>
        <end position="482"/>
    </location>
</feature>
<evidence type="ECO:0000313" key="8">
    <source>
        <dbReference type="EMBL" id="AXK31306.1"/>
    </source>
</evidence>